<sequence>MYKLQISIISRERGFLIIINESPFLMYDIYVVSLRPQSSLIVLIIF</sequence>
<comment type="caution">
    <text evidence="1">The sequence shown here is derived from an EMBL/GenBank/DDBJ whole genome shotgun (WGS) entry which is preliminary data.</text>
</comment>
<dbReference type="STRING" id="649761.HMPREF0973_00483"/>
<keyword evidence="2" id="KW-1185">Reference proteome</keyword>
<proteinExistence type="predicted"/>
<protein>
    <submittedName>
        <fullName evidence="1">Uncharacterized protein</fullName>
    </submittedName>
</protein>
<dbReference type="HOGENOM" id="CLU_3187527_0_0_10"/>
<dbReference type="AlphaFoldDB" id="C9MLK8"/>
<name>C9MLK8_9BACT</name>
<organism evidence="1 2">
    <name type="scientific">Prevotella veroralis F0319</name>
    <dbReference type="NCBI Taxonomy" id="649761"/>
    <lineage>
        <taxon>Bacteria</taxon>
        <taxon>Pseudomonadati</taxon>
        <taxon>Bacteroidota</taxon>
        <taxon>Bacteroidia</taxon>
        <taxon>Bacteroidales</taxon>
        <taxon>Prevotellaceae</taxon>
        <taxon>Prevotella</taxon>
    </lineage>
</organism>
<accession>C9MLK8</accession>
<evidence type="ECO:0000313" key="2">
    <source>
        <dbReference type="Proteomes" id="UP000003327"/>
    </source>
</evidence>
<reference evidence="1 2" key="1">
    <citation type="submission" date="2009-09" db="EMBL/GenBank/DDBJ databases">
        <authorList>
            <person name="Weinstock G."/>
            <person name="Sodergren E."/>
            <person name="Clifton S."/>
            <person name="Fulton L."/>
            <person name="Fulton B."/>
            <person name="Courtney L."/>
            <person name="Fronick C."/>
            <person name="Harrison M."/>
            <person name="Strong C."/>
            <person name="Farmer C."/>
            <person name="Delahaunty K."/>
            <person name="Markovic C."/>
            <person name="Hall O."/>
            <person name="Minx P."/>
            <person name="Tomlinson C."/>
            <person name="Mitreva M."/>
            <person name="Nelson J."/>
            <person name="Hou S."/>
            <person name="Wollam A."/>
            <person name="Pepin K.H."/>
            <person name="Johnson M."/>
            <person name="Bhonagiri V."/>
            <person name="Nash W.E."/>
            <person name="Warren W."/>
            <person name="Chinwalla A."/>
            <person name="Mardis E.R."/>
            <person name="Wilson R.K."/>
        </authorList>
    </citation>
    <scope>NUCLEOTIDE SEQUENCE [LARGE SCALE GENOMIC DNA]</scope>
    <source>
        <strain evidence="1 2">F0319</strain>
    </source>
</reference>
<evidence type="ECO:0000313" key="1">
    <source>
        <dbReference type="EMBL" id="EEX19542.1"/>
    </source>
</evidence>
<gene>
    <name evidence="1" type="ORF">HMPREF0973_00483</name>
</gene>
<dbReference type="Proteomes" id="UP000003327">
    <property type="component" value="Unassembled WGS sequence"/>
</dbReference>
<dbReference type="EMBL" id="ACVA01000013">
    <property type="protein sequence ID" value="EEX19542.1"/>
    <property type="molecule type" value="Genomic_DNA"/>
</dbReference>